<feature type="region of interest" description="Disordered" evidence="1">
    <location>
        <begin position="1"/>
        <end position="27"/>
    </location>
</feature>
<dbReference type="EMBL" id="KZ110595">
    <property type="protein sequence ID" value="OSX63446.1"/>
    <property type="molecule type" value="Genomic_DNA"/>
</dbReference>
<dbReference type="AlphaFoldDB" id="A0A1X6N4N3"/>
<reference evidence="2 3" key="1">
    <citation type="submission" date="2017-04" db="EMBL/GenBank/DDBJ databases">
        <title>Genome Sequence of the Model Brown-Rot Fungus Postia placenta SB12.</title>
        <authorList>
            <consortium name="DOE Joint Genome Institute"/>
            <person name="Gaskell J."/>
            <person name="Kersten P."/>
            <person name="Larrondo L.F."/>
            <person name="Canessa P."/>
            <person name="Martinez D."/>
            <person name="Hibbett D."/>
            <person name="Schmoll M."/>
            <person name="Kubicek C.P."/>
            <person name="Martinez A.T."/>
            <person name="Yadav J."/>
            <person name="Master E."/>
            <person name="Magnuson J.K."/>
            <person name="James T."/>
            <person name="Yaver D."/>
            <person name="Berka R."/>
            <person name="Labutti K."/>
            <person name="Lipzen A."/>
            <person name="Aerts A."/>
            <person name="Barry K."/>
            <person name="Henrissat B."/>
            <person name="Blanchette R."/>
            <person name="Grigoriev I."/>
            <person name="Cullen D."/>
        </authorList>
    </citation>
    <scope>NUCLEOTIDE SEQUENCE [LARGE SCALE GENOMIC DNA]</scope>
    <source>
        <strain evidence="2 3">MAD-698-R-SB12</strain>
    </source>
</reference>
<protein>
    <submittedName>
        <fullName evidence="2">Uncharacterized protein</fullName>
    </submittedName>
</protein>
<dbReference type="OrthoDB" id="10278386at2759"/>
<organism evidence="2 3">
    <name type="scientific">Postia placenta MAD-698-R-SB12</name>
    <dbReference type="NCBI Taxonomy" id="670580"/>
    <lineage>
        <taxon>Eukaryota</taxon>
        <taxon>Fungi</taxon>
        <taxon>Dikarya</taxon>
        <taxon>Basidiomycota</taxon>
        <taxon>Agaricomycotina</taxon>
        <taxon>Agaricomycetes</taxon>
        <taxon>Polyporales</taxon>
        <taxon>Adustoporiaceae</taxon>
        <taxon>Rhodonia</taxon>
    </lineage>
</organism>
<keyword evidence="3" id="KW-1185">Reference proteome</keyword>
<dbReference type="RefSeq" id="XP_024340240.1">
    <property type="nucleotide sequence ID" value="XM_024484954.1"/>
</dbReference>
<dbReference type="Proteomes" id="UP000194127">
    <property type="component" value="Unassembled WGS sequence"/>
</dbReference>
<sequence length="244" mass="25853">MTQGECSDPCEGDPGETAGPRQTQEHHAIQFQERPAGADDDFGQHGYPTPGVIREAVLNIEDNGGCGMLGGEGRQGNGAVMGGERASHASSTTDLRRIVLPSQIISRLEAVDEETATDTAVEVPPSLVINPDHQCIVSDETNHGGTLEAEVDRSGRAEVKLHGTATDERVTQGEDAAARAEPVPQDNVIVLSESDVLLGILIVLEGVVIQRFSDPPSILDAVAFTTCNVALLCLVPADRRMCLR</sequence>
<name>A0A1X6N4N3_9APHY</name>
<gene>
    <name evidence="2" type="ORF">POSPLADRAFT_1138845</name>
</gene>
<accession>A0A1X6N4N3</accession>
<dbReference type="GeneID" id="36329903"/>
<evidence type="ECO:0000256" key="1">
    <source>
        <dbReference type="SAM" id="MobiDB-lite"/>
    </source>
</evidence>
<evidence type="ECO:0000313" key="2">
    <source>
        <dbReference type="EMBL" id="OSX63446.1"/>
    </source>
</evidence>
<proteinExistence type="predicted"/>
<evidence type="ECO:0000313" key="3">
    <source>
        <dbReference type="Proteomes" id="UP000194127"/>
    </source>
</evidence>